<evidence type="ECO:0000256" key="3">
    <source>
        <dbReference type="ARBA" id="ARBA00023163"/>
    </source>
</evidence>
<dbReference type="EMBL" id="FNHL01000006">
    <property type="protein sequence ID" value="SDN14044.1"/>
    <property type="molecule type" value="Genomic_DNA"/>
</dbReference>
<dbReference type="SMART" id="SM00346">
    <property type="entry name" value="HTH_ICLR"/>
    <property type="match status" value="1"/>
</dbReference>
<dbReference type="InterPro" id="IPR014757">
    <property type="entry name" value="Tscrpt_reg_IclR_C"/>
</dbReference>
<evidence type="ECO:0000313" key="6">
    <source>
        <dbReference type="Proteomes" id="UP000199451"/>
    </source>
</evidence>
<dbReference type="InterPro" id="IPR005471">
    <property type="entry name" value="Tscrpt_reg_IclR_N"/>
</dbReference>
<dbReference type="STRING" id="660521.SAMN04487949_3457"/>
<dbReference type="SUPFAM" id="SSF55781">
    <property type="entry name" value="GAF domain-like"/>
    <property type="match status" value="1"/>
</dbReference>
<dbReference type="CDD" id="cd00090">
    <property type="entry name" value="HTH_ARSR"/>
    <property type="match status" value="1"/>
</dbReference>
<feature type="domain" description="IclR-ED" evidence="4">
    <location>
        <begin position="69"/>
        <end position="252"/>
    </location>
</feature>
<dbReference type="InterPro" id="IPR050707">
    <property type="entry name" value="HTH_MetabolicPath_Reg"/>
</dbReference>
<dbReference type="InterPro" id="IPR036390">
    <property type="entry name" value="WH_DNA-bd_sf"/>
</dbReference>
<keyword evidence="1" id="KW-0805">Transcription regulation</keyword>
<dbReference type="RefSeq" id="WP_089699493.1">
    <property type="nucleotide sequence ID" value="NZ_FNHL01000006.1"/>
</dbReference>
<dbReference type="InterPro" id="IPR036388">
    <property type="entry name" value="WH-like_DNA-bd_sf"/>
</dbReference>
<keyword evidence="3" id="KW-0804">Transcription</keyword>
<reference evidence="6" key="1">
    <citation type="submission" date="2016-10" db="EMBL/GenBank/DDBJ databases">
        <authorList>
            <person name="Varghese N."/>
            <person name="Submissions S."/>
        </authorList>
    </citation>
    <scope>NUCLEOTIDE SEQUENCE [LARGE SCALE GENOMIC DNA]</scope>
    <source>
        <strain evidence="6">CGMCC 1.10119</strain>
    </source>
</reference>
<sequence length="253" mass="28522">MTDTTDIPVKSTRVSFDVVEALQELDEAGATEISDYLGIAKSTAHDHLRTLEKLELVINENGRYRTSTRFLDFGGYARQQMKIYNVARPEVQKLAEKTGEHSNLMVEEHGRGVFLYKSEGTDAVQLDTYNGYRVHLQTTAMGKAILAHFPEKRVRDILDRHGLPKITEHTIDDEETLFEELEQIRQQGYARDLEERVRGMRCVAAPILRDGEVLGAVSVSGPASRMQGERFETEIPDHVMGTANVIEVNIAYS</sequence>
<dbReference type="PROSITE" id="PS51078">
    <property type="entry name" value="ICLR_ED"/>
    <property type="match status" value="1"/>
</dbReference>
<evidence type="ECO:0000259" key="4">
    <source>
        <dbReference type="PROSITE" id="PS51078"/>
    </source>
</evidence>
<dbReference type="GO" id="GO:0045892">
    <property type="term" value="P:negative regulation of DNA-templated transcription"/>
    <property type="evidence" value="ECO:0007669"/>
    <property type="project" value="TreeGrafter"/>
</dbReference>
<keyword evidence="2" id="KW-0238">DNA-binding</keyword>
<dbReference type="OrthoDB" id="14763at2157"/>
<proteinExistence type="predicted"/>
<evidence type="ECO:0000313" key="5">
    <source>
        <dbReference type="EMBL" id="SDN14044.1"/>
    </source>
</evidence>
<dbReference type="AlphaFoldDB" id="A0A1G9YYB2"/>
<dbReference type="GO" id="GO:0003700">
    <property type="term" value="F:DNA-binding transcription factor activity"/>
    <property type="evidence" value="ECO:0007669"/>
    <property type="project" value="TreeGrafter"/>
</dbReference>
<protein>
    <submittedName>
        <fullName evidence="5">Transcriptional regulator, IclR family</fullName>
    </submittedName>
</protein>
<dbReference type="Gene3D" id="1.10.10.10">
    <property type="entry name" value="Winged helix-like DNA-binding domain superfamily/Winged helix DNA-binding domain"/>
    <property type="match status" value="1"/>
</dbReference>
<gene>
    <name evidence="5" type="ORF">SAMN04487949_3457</name>
</gene>
<organism evidence="5 6">
    <name type="scientific">Halogranum gelatinilyticum</name>
    <dbReference type="NCBI Taxonomy" id="660521"/>
    <lineage>
        <taxon>Archaea</taxon>
        <taxon>Methanobacteriati</taxon>
        <taxon>Methanobacteriota</taxon>
        <taxon>Stenosarchaea group</taxon>
        <taxon>Halobacteria</taxon>
        <taxon>Halobacteriales</taxon>
        <taxon>Haloferacaceae</taxon>
    </lineage>
</organism>
<dbReference type="InterPro" id="IPR011991">
    <property type="entry name" value="ArsR-like_HTH"/>
</dbReference>
<dbReference type="Pfam" id="PF01614">
    <property type="entry name" value="IclR_C"/>
    <property type="match status" value="1"/>
</dbReference>
<accession>A0A1G9YYB2</accession>
<keyword evidence="6" id="KW-1185">Reference proteome</keyword>
<dbReference type="SUPFAM" id="SSF46785">
    <property type="entry name" value="Winged helix' DNA-binding domain"/>
    <property type="match status" value="1"/>
</dbReference>
<dbReference type="Proteomes" id="UP000199451">
    <property type="component" value="Unassembled WGS sequence"/>
</dbReference>
<dbReference type="Pfam" id="PF09339">
    <property type="entry name" value="HTH_IclR"/>
    <property type="match status" value="1"/>
</dbReference>
<dbReference type="GO" id="GO:0003677">
    <property type="term" value="F:DNA binding"/>
    <property type="evidence" value="ECO:0007669"/>
    <property type="project" value="UniProtKB-KW"/>
</dbReference>
<name>A0A1G9YYB2_9EURY</name>
<dbReference type="Gene3D" id="3.30.450.40">
    <property type="match status" value="1"/>
</dbReference>
<dbReference type="PANTHER" id="PTHR30136:SF35">
    <property type="entry name" value="HTH-TYPE TRANSCRIPTIONAL REGULATOR RV1719"/>
    <property type="match status" value="1"/>
</dbReference>
<evidence type="ECO:0000256" key="2">
    <source>
        <dbReference type="ARBA" id="ARBA00023125"/>
    </source>
</evidence>
<dbReference type="PANTHER" id="PTHR30136">
    <property type="entry name" value="HELIX-TURN-HELIX TRANSCRIPTIONAL REGULATOR, ICLR FAMILY"/>
    <property type="match status" value="1"/>
</dbReference>
<dbReference type="InterPro" id="IPR029016">
    <property type="entry name" value="GAF-like_dom_sf"/>
</dbReference>
<evidence type="ECO:0000256" key="1">
    <source>
        <dbReference type="ARBA" id="ARBA00023015"/>
    </source>
</evidence>